<dbReference type="Proteomes" id="UP000235392">
    <property type="component" value="Unassembled WGS sequence"/>
</dbReference>
<evidence type="ECO:0000313" key="1">
    <source>
        <dbReference type="EMBL" id="PLW08280.1"/>
    </source>
</evidence>
<gene>
    <name evidence="1" type="ORF">PCASD_22972</name>
</gene>
<reference evidence="1 2" key="1">
    <citation type="submission" date="2017-11" db="EMBL/GenBank/DDBJ databases">
        <title>De novo assembly and phasing of dikaryotic genomes from two isolates of Puccinia coronata f. sp. avenae, the causal agent of oat crown rust.</title>
        <authorList>
            <person name="Miller M.E."/>
            <person name="Zhang Y."/>
            <person name="Omidvar V."/>
            <person name="Sperschneider J."/>
            <person name="Schwessinger B."/>
            <person name="Raley C."/>
            <person name="Palmer J.M."/>
            <person name="Garnica D."/>
            <person name="Upadhyaya N."/>
            <person name="Rathjen J."/>
            <person name="Taylor J.M."/>
            <person name="Park R.F."/>
            <person name="Dodds P.N."/>
            <person name="Hirsch C.D."/>
            <person name="Kianian S.F."/>
            <person name="Figueroa M."/>
        </authorList>
    </citation>
    <scope>NUCLEOTIDE SEQUENCE [LARGE SCALE GENOMIC DNA]</scope>
    <source>
        <strain evidence="1">12SD80</strain>
    </source>
</reference>
<dbReference type="AlphaFoldDB" id="A0A2N5S4W5"/>
<dbReference type="EMBL" id="PGCI01001074">
    <property type="protein sequence ID" value="PLW08280.1"/>
    <property type="molecule type" value="Genomic_DNA"/>
</dbReference>
<comment type="caution">
    <text evidence="1">The sequence shown here is derived from an EMBL/GenBank/DDBJ whole genome shotgun (WGS) entry which is preliminary data.</text>
</comment>
<proteinExistence type="predicted"/>
<evidence type="ECO:0000313" key="2">
    <source>
        <dbReference type="Proteomes" id="UP000235392"/>
    </source>
</evidence>
<name>A0A2N5S4W5_9BASI</name>
<protein>
    <submittedName>
        <fullName evidence="1">Uncharacterized protein</fullName>
    </submittedName>
</protein>
<accession>A0A2N5S4W5</accession>
<sequence>MQAFMPQGGNRVDVASTGVALAWTASLPPTHVGHCRFMASATVVALPIRTSYDGDLLCWLALNENMPHNVRLVKLHLRVHPALKVETEANEKLTAYTPGDPALHPQLPTRRNLPLQKLSALLHLENVRSSPVLIPVTTTESSAEMRLVILVVLLASFHHCAADAGIPTHCLQAMEKSTSSFNCQAIMRCYDRCLKLVTYPVYRCRSSECGYVTPISGKLPECG</sequence>
<organism evidence="1 2">
    <name type="scientific">Puccinia coronata f. sp. avenae</name>
    <dbReference type="NCBI Taxonomy" id="200324"/>
    <lineage>
        <taxon>Eukaryota</taxon>
        <taxon>Fungi</taxon>
        <taxon>Dikarya</taxon>
        <taxon>Basidiomycota</taxon>
        <taxon>Pucciniomycotina</taxon>
        <taxon>Pucciniomycetes</taxon>
        <taxon>Pucciniales</taxon>
        <taxon>Pucciniaceae</taxon>
        <taxon>Puccinia</taxon>
    </lineage>
</organism>